<dbReference type="Proteomes" id="UP000046395">
    <property type="component" value="Unassembled WGS sequence"/>
</dbReference>
<evidence type="ECO:0000259" key="5">
    <source>
        <dbReference type="PROSITE" id="PS50240"/>
    </source>
</evidence>
<reference evidence="7" key="1">
    <citation type="submission" date="2019-12" db="UniProtKB">
        <authorList>
            <consortium name="WormBaseParasite"/>
        </authorList>
    </citation>
    <scope>IDENTIFICATION</scope>
</reference>
<dbReference type="AlphaFoldDB" id="A0A5S6R140"/>
<dbReference type="InterPro" id="IPR009003">
    <property type="entry name" value="Peptidase_S1_PA"/>
</dbReference>
<evidence type="ECO:0000313" key="6">
    <source>
        <dbReference type="Proteomes" id="UP000046395"/>
    </source>
</evidence>
<dbReference type="InterPro" id="IPR036055">
    <property type="entry name" value="LDL_receptor-like_sf"/>
</dbReference>
<dbReference type="STRING" id="70415.A0A5S6R140"/>
<dbReference type="InterPro" id="IPR002172">
    <property type="entry name" value="LDrepeatLR_classA_rpt"/>
</dbReference>
<organism evidence="6 7">
    <name type="scientific">Trichuris muris</name>
    <name type="common">Mouse whipworm</name>
    <dbReference type="NCBI Taxonomy" id="70415"/>
    <lineage>
        <taxon>Eukaryota</taxon>
        <taxon>Metazoa</taxon>
        <taxon>Ecdysozoa</taxon>
        <taxon>Nematoda</taxon>
        <taxon>Enoplea</taxon>
        <taxon>Dorylaimia</taxon>
        <taxon>Trichinellida</taxon>
        <taxon>Trichuridae</taxon>
        <taxon>Trichuris</taxon>
    </lineage>
</organism>
<dbReference type="PANTHER" id="PTHR24252">
    <property type="entry name" value="ACROSIN-RELATED"/>
    <property type="match status" value="1"/>
</dbReference>
<feature type="domain" description="CUB" evidence="4">
    <location>
        <begin position="21"/>
        <end position="137"/>
    </location>
</feature>
<dbReference type="WBParaSite" id="TMUE_3000013376.1">
    <property type="protein sequence ID" value="TMUE_3000013376.1"/>
    <property type="gene ID" value="WBGene00292938"/>
</dbReference>
<evidence type="ECO:0000256" key="3">
    <source>
        <dbReference type="SAM" id="SignalP"/>
    </source>
</evidence>
<dbReference type="PANTHER" id="PTHR24252:SF7">
    <property type="entry name" value="HYALIN"/>
    <property type="match status" value="1"/>
</dbReference>
<feature type="signal peptide" evidence="3">
    <location>
        <begin position="1"/>
        <end position="16"/>
    </location>
</feature>
<keyword evidence="6" id="KW-1185">Reference proteome</keyword>
<protein>
    <submittedName>
        <fullName evidence="7">CUB domain-containing protein</fullName>
    </submittedName>
</protein>
<evidence type="ECO:0000256" key="1">
    <source>
        <dbReference type="ARBA" id="ARBA00023157"/>
    </source>
</evidence>
<dbReference type="PROSITE" id="PS01180">
    <property type="entry name" value="CUB"/>
    <property type="match status" value="1"/>
</dbReference>
<accession>A0A5S6R140</accession>
<dbReference type="SUPFAM" id="SSF49854">
    <property type="entry name" value="Spermadhesin, CUB domain"/>
    <property type="match status" value="2"/>
</dbReference>
<dbReference type="GO" id="GO:0004252">
    <property type="term" value="F:serine-type endopeptidase activity"/>
    <property type="evidence" value="ECO:0007669"/>
    <property type="project" value="InterPro"/>
</dbReference>
<dbReference type="PROSITE" id="PS50240">
    <property type="entry name" value="TRYPSIN_DOM"/>
    <property type="match status" value="1"/>
</dbReference>
<dbReference type="InterPro" id="IPR043504">
    <property type="entry name" value="Peptidase_S1_PA_chymotrypsin"/>
</dbReference>
<dbReference type="CDD" id="cd00112">
    <property type="entry name" value="LDLa"/>
    <property type="match status" value="1"/>
</dbReference>
<comment type="caution">
    <text evidence="2">Lacks conserved residue(s) required for the propagation of feature annotation.</text>
</comment>
<dbReference type="Gene3D" id="2.60.120.290">
    <property type="entry name" value="Spermadhesin, CUB domain"/>
    <property type="match status" value="1"/>
</dbReference>
<keyword evidence="1" id="KW-1015">Disulfide bond</keyword>
<evidence type="ECO:0000259" key="4">
    <source>
        <dbReference type="PROSITE" id="PS01180"/>
    </source>
</evidence>
<evidence type="ECO:0000256" key="2">
    <source>
        <dbReference type="PROSITE-ProRule" id="PRU00124"/>
    </source>
</evidence>
<dbReference type="SUPFAM" id="SSF50494">
    <property type="entry name" value="Trypsin-like serine proteases"/>
    <property type="match status" value="1"/>
</dbReference>
<feature type="domain" description="Peptidase S1" evidence="5">
    <location>
        <begin position="318"/>
        <end position="583"/>
    </location>
</feature>
<evidence type="ECO:0000313" key="7">
    <source>
        <dbReference type="WBParaSite" id="TMUE_3000013376.1"/>
    </source>
</evidence>
<dbReference type="Pfam" id="PF00431">
    <property type="entry name" value="CUB"/>
    <property type="match status" value="1"/>
</dbReference>
<dbReference type="Pfam" id="PF00089">
    <property type="entry name" value="Trypsin"/>
    <property type="match status" value="1"/>
</dbReference>
<dbReference type="CDD" id="cd00041">
    <property type="entry name" value="CUB"/>
    <property type="match status" value="1"/>
</dbReference>
<proteinExistence type="predicted"/>
<sequence length="583" mass="65555">MLTTILLLLWSTYVTSLYTDCGFDRVLNVGDVVSVVSPNYPSDPYPHNSLCIWRFKSMANAVELSTHFFDVEHYAPNHCPDTLTIQQPNGSVPLTDCCFKIPKLRTFGAEPPFNFSVTFRSDDHIHWMGFNVSFRAYNAGPSVQSKCGYHRLKKPTSKFSMVSPNWPLSPTKPVSCSWTIENALPYEGYLIKLEFVHMGKSVHVEVRDNGEPVKLFTDCASTPERIWHFRNGSISVHYKATGTSLYDERLMVNVSIVEETTCREVEVKCPGSNRCVHIEALCSGEDVCADGSDQRLSICRTLKTCGKQKVKPNIDFAIVGTNKAKPGSWPWMAMLYSKYETGELDQMGPATVIAPRWLLTSTKLICNFPNIAGGYVAQVGVNNIEQPETNRSVNITVSQVVFPKEFEYPSMYGDLALIMLDHEIPMPFNDRINTACLPPADNPYDMDEWPECITTTWRWDHPLITQLQASVLNLRRCGLIPEFEDGINSNALCAELMDSEAIFSGYYGSPLICLDKEEKTKQFESVRSCNSFGRRCSTSNGLIVVNRSHLDGIVVKMITHLLKIGTPFSCDFVKMQKLKLCTL</sequence>
<dbReference type="InterPro" id="IPR035914">
    <property type="entry name" value="Sperma_CUB_dom_sf"/>
</dbReference>
<dbReference type="PROSITE" id="PS50068">
    <property type="entry name" value="LDLRA_2"/>
    <property type="match status" value="1"/>
</dbReference>
<feature type="chain" id="PRO_5024435713" evidence="3">
    <location>
        <begin position="17"/>
        <end position="583"/>
    </location>
</feature>
<dbReference type="SMART" id="SM00042">
    <property type="entry name" value="CUB"/>
    <property type="match status" value="1"/>
</dbReference>
<dbReference type="SMART" id="SM00020">
    <property type="entry name" value="Tryp_SPc"/>
    <property type="match status" value="1"/>
</dbReference>
<dbReference type="InterPro" id="IPR000859">
    <property type="entry name" value="CUB_dom"/>
</dbReference>
<keyword evidence="3" id="KW-0732">Signal</keyword>
<name>A0A5S6R140_TRIMR</name>
<dbReference type="Gene3D" id="4.10.400.10">
    <property type="entry name" value="Low-density Lipoprotein Receptor"/>
    <property type="match status" value="1"/>
</dbReference>
<dbReference type="Gene3D" id="2.40.10.10">
    <property type="entry name" value="Trypsin-like serine proteases"/>
    <property type="match status" value="1"/>
</dbReference>
<dbReference type="InterPro" id="IPR001254">
    <property type="entry name" value="Trypsin_dom"/>
</dbReference>
<dbReference type="GO" id="GO:0006508">
    <property type="term" value="P:proteolysis"/>
    <property type="evidence" value="ECO:0007669"/>
    <property type="project" value="InterPro"/>
</dbReference>